<evidence type="ECO:0000313" key="1">
    <source>
        <dbReference type="EMBL" id="EHL32310.1"/>
    </source>
</evidence>
<accession>G9EKF9</accession>
<sequence>MSVLNLLARMESASCSLVLSKATCGGTVETQEIQEGSFSSPGYPSDNQGKYNFVSDDIQLTNICKCGYRRPFCACGFYKFLG</sequence>
<dbReference type="InParanoid" id="G9EKF9"/>
<keyword evidence="2" id="KW-1185">Reference proteome</keyword>
<reference evidence="1 2" key="1">
    <citation type="journal article" date="2011" name="BMC Genomics">
        <title>Insight into cross-talk between intra-amoebal pathogens.</title>
        <authorList>
            <person name="Gimenez G."/>
            <person name="Bertelli C."/>
            <person name="Moliner C."/>
            <person name="Robert C."/>
            <person name="Raoult D."/>
            <person name="Fournier P.E."/>
            <person name="Greub G."/>
        </authorList>
    </citation>
    <scope>NUCLEOTIDE SEQUENCE [LARGE SCALE GENOMIC DNA]</scope>
    <source>
        <strain evidence="1 2">LLAP12</strain>
    </source>
</reference>
<proteinExistence type="predicted"/>
<evidence type="ECO:0000313" key="2">
    <source>
        <dbReference type="Proteomes" id="UP000002770"/>
    </source>
</evidence>
<dbReference type="STRING" id="658187.LDG_5691"/>
<dbReference type="AlphaFoldDB" id="G9EKF9"/>
<gene>
    <name evidence="1" type="ORF">LDG_5691</name>
</gene>
<organism evidence="1 2">
    <name type="scientific">Legionella drancourtii LLAP12</name>
    <dbReference type="NCBI Taxonomy" id="658187"/>
    <lineage>
        <taxon>Bacteria</taxon>
        <taxon>Pseudomonadati</taxon>
        <taxon>Pseudomonadota</taxon>
        <taxon>Gammaproteobacteria</taxon>
        <taxon>Legionellales</taxon>
        <taxon>Legionellaceae</taxon>
        <taxon>Legionella</taxon>
    </lineage>
</organism>
<protein>
    <submittedName>
        <fullName evidence="1">Uncharacterized protein</fullName>
    </submittedName>
</protein>
<dbReference type="Proteomes" id="UP000002770">
    <property type="component" value="Unassembled WGS sequence"/>
</dbReference>
<name>G9EKF9_9GAMM</name>
<dbReference type="RefSeq" id="WP_006869656.1">
    <property type="nucleotide sequence ID" value="NZ_JH413801.1"/>
</dbReference>
<dbReference type="HOGENOM" id="CLU_2554075_0_0_6"/>
<dbReference type="OrthoDB" id="5648550at2"/>
<dbReference type="EMBL" id="JH413801">
    <property type="protein sequence ID" value="EHL32310.1"/>
    <property type="molecule type" value="Genomic_DNA"/>
</dbReference>